<dbReference type="SUPFAM" id="SSF103481">
    <property type="entry name" value="Multidrug resistance efflux transporter EmrE"/>
    <property type="match status" value="2"/>
</dbReference>
<feature type="transmembrane region" description="Helical" evidence="8">
    <location>
        <begin position="267"/>
        <end position="287"/>
    </location>
</feature>
<dbReference type="InterPro" id="IPR037185">
    <property type="entry name" value="EmrE-like"/>
</dbReference>
<reference evidence="10 11" key="1">
    <citation type="journal article" date="2019" name="Int. J. Syst. Evol. Microbiol.">
        <title>The Global Catalogue of Microorganisms (GCM) 10K type strain sequencing project: providing services to taxonomists for standard genome sequencing and annotation.</title>
        <authorList>
            <consortium name="The Broad Institute Genomics Platform"/>
            <consortium name="The Broad Institute Genome Sequencing Center for Infectious Disease"/>
            <person name="Wu L."/>
            <person name="Ma J."/>
        </authorList>
    </citation>
    <scope>NUCLEOTIDE SEQUENCE [LARGE SCALE GENOMIC DNA]</scope>
    <source>
        <strain evidence="10 11">JCM 13316</strain>
    </source>
</reference>
<keyword evidence="4 8" id="KW-0812">Transmembrane</keyword>
<feature type="domain" description="EamA" evidence="9">
    <location>
        <begin position="167"/>
        <end position="309"/>
    </location>
</feature>
<feature type="transmembrane region" description="Helical" evidence="8">
    <location>
        <begin position="197"/>
        <end position="217"/>
    </location>
</feature>
<accession>A0ABN2NYF7</accession>
<dbReference type="Proteomes" id="UP001500784">
    <property type="component" value="Unassembled WGS sequence"/>
</dbReference>
<dbReference type="InterPro" id="IPR051258">
    <property type="entry name" value="Diverse_Substrate_Transporter"/>
</dbReference>
<sequence length="353" mass="37167">MAKPISAVAARTPRIRSAGASGLLIALLSSSVFGLSGSFAKSLMEAGWTPATAVAVRMGGAAAVLLIPALIALHGRWYQVRQNWKTIGLFGLVGVAGCQFFYFNAVERLSVGVALLLEFLAPVLMVLWIWLRTRRRPGAATIAGAAAAVVGLILVLDLGGDLRVDPLGIMWGLAAAVCLAMYFFITAKQNDTLPPLVLTTGGLLVGAATMVLLGLTGLLPVGFSTDDVELAGWVTRWWVPLVGLVLLSTVLAYVTGIIAARALGPRVASFISLTEVLFAVLWAWLLLAELPRAVQLAGGALIVAGLVLVRLDRKTDLPDVSGEAVPAESPEPIAGSRNDQRLIQGRLTGRDRH</sequence>
<gene>
    <name evidence="10" type="ORF">GCM10009688_09020</name>
</gene>
<keyword evidence="11" id="KW-1185">Reference proteome</keyword>
<protein>
    <submittedName>
        <fullName evidence="10">EamA family transporter</fullName>
    </submittedName>
</protein>
<evidence type="ECO:0000256" key="6">
    <source>
        <dbReference type="ARBA" id="ARBA00023136"/>
    </source>
</evidence>
<dbReference type="PANTHER" id="PTHR42920">
    <property type="entry name" value="OS03G0707200 PROTEIN-RELATED"/>
    <property type="match status" value="1"/>
</dbReference>
<evidence type="ECO:0000256" key="1">
    <source>
        <dbReference type="ARBA" id="ARBA00004651"/>
    </source>
</evidence>
<comment type="caution">
    <text evidence="10">The sequence shown here is derived from an EMBL/GenBank/DDBJ whole genome shotgun (WGS) entry which is preliminary data.</text>
</comment>
<keyword evidence="5 8" id="KW-1133">Transmembrane helix</keyword>
<evidence type="ECO:0000256" key="2">
    <source>
        <dbReference type="ARBA" id="ARBA00007362"/>
    </source>
</evidence>
<feature type="region of interest" description="Disordered" evidence="7">
    <location>
        <begin position="319"/>
        <end position="353"/>
    </location>
</feature>
<feature type="transmembrane region" description="Helical" evidence="8">
    <location>
        <begin position="50"/>
        <end position="72"/>
    </location>
</feature>
<feature type="transmembrane region" description="Helical" evidence="8">
    <location>
        <begin position="84"/>
        <end position="103"/>
    </location>
</feature>
<feature type="transmembrane region" description="Helical" evidence="8">
    <location>
        <begin position="138"/>
        <end position="156"/>
    </location>
</feature>
<evidence type="ECO:0000313" key="10">
    <source>
        <dbReference type="EMBL" id="GAA1907213.1"/>
    </source>
</evidence>
<feature type="transmembrane region" description="Helical" evidence="8">
    <location>
        <begin position="237"/>
        <end position="260"/>
    </location>
</feature>
<proteinExistence type="inferred from homology"/>
<evidence type="ECO:0000256" key="7">
    <source>
        <dbReference type="SAM" id="MobiDB-lite"/>
    </source>
</evidence>
<keyword evidence="3" id="KW-1003">Cell membrane</keyword>
<feature type="transmembrane region" description="Helical" evidence="8">
    <location>
        <begin position="168"/>
        <end position="185"/>
    </location>
</feature>
<feature type="transmembrane region" description="Helical" evidence="8">
    <location>
        <begin position="109"/>
        <end position="131"/>
    </location>
</feature>
<dbReference type="InterPro" id="IPR000620">
    <property type="entry name" value="EamA_dom"/>
</dbReference>
<dbReference type="RefSeq" id="WP_152225244.1">
    <property type="nucleotide sequence ID" value="NZ_BAAALV010000002.1"/>
</dbReference>
<dbReference type="Pfam" id="PF00892">
    <property type="entry name" value="EamA"/>
    <property type="match status" value="2"/>
</dbReference>
<feature type="transmembrane region" description="Helical" evidence="8">
    <location>
        <begin position="293"/>
        <end position="311"/>
    </location>
</feature>
<organism evidence="10 11">
    <name type="scientific">Arthrobacter gandavensis</name>
    <dbReference type="NCBI Taxonomy" id="169960"/>
    <lineage>
        <taxon>Bacteria</taxon>
        <taxon>Bacillati</taxon>
        <taxon>Actinomycetota</taxon>
        <taxon>Actinomycetes</taxon>
        <taxon>Micrococcales</taxon>
        <taxon>Micrococcaceae</taxon>
        <taxon>Arthrobacter</taxon>
    </lineage>
</organism>
<name>A0ABN2NYF7_9MICC</name>
<evidence type="ECO:0000256" key="8">
    <source>
        <dbReference type="SAM" id="Phobius"/>
    </source>
</evidence>
<evidence type="ECO:0000256" key="3">
    <source>
        <dbReference type="ARBA" id="ARBA00022475"/>
    </source>
</evidence>
<evidence type="ECO:0000313" key="11">
    <source>
        <dbReference type="Proteomes" id="UP001500784"/>
    </source>
</evidence>
<comment type="subcellular location">
    <subcellularLocation>
        <location evidence="1">Cell membrane</location>
        <topology evidence="1">Multi-pass membrane protein</topology>
    </subcellularLocation>
</comment>
<evidence type="ECO:0000259" key="9">
    <source>
        <dbReference type="Pfam" id="PF00892"/>
    </source>
</evidence>
<feature type="domain" description="EamA" evidence="9">
    <location>
        <begin position="21"/>
        <end position="156"/>
    </location>
</feature>
<evidence type="ECO:0000256" key="5">
    <source>
        <dbReference type="ARBA" id="ARBA00022989"/>
    </source>
</evidence>
<dbReference type="EMBL" id="BAAALV010000002">
    <property type="protein sequence ID" value="GAA1907213.1"/>
    <property type="molecule type" value="Genomic_DNA"/>
</dbReference>
<dbReference type="PANTHER" id="PTHR42920:SF5">
    <property type="entry name" value="EAMA DOMAIN-CONTAINING PROTEIN"/>
    <property type="match status" value="1"/>
</dbReference>
<keyword evidence="6 8" id="KW-0472">Membrane</keyword>
<comment type="similarity">
    <text evidence="2">Belongs to the EamA transporter family.</text>
</comment>
<evidence type="ECO:0000256" key="4">
    <source>
        <dbReference type="ARBA" id="ARBA00022692"/>
    </source>
</evidence>